<proteinExistence type="predicted"/>
<reference evidence="3 4" key="1">
    <citation type="journal article" date="2008" name="Nature">
        <title>The genome of the model beetle and pest Tribolium castaneum.</title>
        <authorList>
            <consortium name="Tribolium Genome Sequencing Consortium"/>
            <person name="Richards S."/>
            <person name="Gibbs R.A."/>
            <person name="Weinstock G.M."/>
            <person name="Brown S.J."/>
            <person name="Denell R."/>
            <person name="Beeman R.W."/>
            <person name="Gibbs R."/>
            <person name="Beeman R.W."/>
            <person name="Brown S.J."/>
            <person name="Bucher G."/>
            <person name="Friedrich M."/>
            <person name="Grimmelikhuijzen C.J."/>
            <person name="Klingler M."/>
            <person name="Lorenzen M."/>
            <person name="Richards S."/>
            <person name="Roth S."/>
            <person name="Schroder R."/>
            <person name="Tautz D."/>
            <person name="Zdobnov E.M."/>
            <person name="Muzny D."/>
            <person name="Gibbs R.A."/>
            <person name="Weinstock G.M."/>
            <person name="Attaway T."/>
            <person name="Bell S."/>
            <person name="Buhay C.J."/>
            <person name="Chandrabose M.N."/>
            <person name="Chavez D."/>
            <person name="Clerk-Blankenburg K.P."/>
            <person name="Cree A."/>
            <person name="Dao M."/>
            <person name="Davis C."/>
            <person name="Chacko J."/>
            <person name="Dinh H."/>
            <person name="Dugan-Rocha S."/>
            <person name="Fowler G."/>
            <person name="Garner T.T."/>
            <person name="Garnes J."/>
            <person name="Gnirke A."/>
            <person name="Hawes A."/>
            <person name="Hernandez J."/>
            <person name="Hines S."/>
            <person name="Holder M."/>
            <person name="Hume J."/>
            <person name="Jhangiani S.N."/>
            <person name="Joshi V."/>
            <person name="Khan Z.M."/>
            <person name="Jackson L."/>
            <person name="Kovar C."/>
            <person name="Kowis A."/>
            <person name="Lee S."/>
            <person name="Lewis L.R."/>
            <person name="Margolis J."/>
            <person name="Morgan M."/>
            <person name="Nazareth L.V."/>
            <person name="Nguyen N."/>
            <person name="Okwuonu G."/>
            <person name="Parker D."/>
            <person name="Richards S."/>
            <person name="Ruiz S.J."/>
            <person name="Santibanez J."/>
            <person name="Savard J."/>
            <person name="Scherer S.E."/>
            <person name="Schneider B."/>
            <person name="Sodergren E."/>
            <person name="Tautz D."/>
            <person name="Vattahil S."/>
            <person name="Villasana D."/>
            <person name="White C.S."/>
            <person name="Wright R."/>
            <person name="Park Y."/>
            <person name="Beeman R.W."/>
            <person name="Lord J."/>
            <person name="Oppert B."/>
            <person name="Lorenzen M."/>
            <person name="Brown S."/>
            <person name="Wang L."/>
            <person name="Savard J."/>
            <person name="Tautz D."/>
            <person name="Richards S."/>
            <person name="Weinstock G."/>
            <person name="Gibbs R.A."/>
            <person name="Liu Y."/>
            <person name="Worley K."/>
            <person name="Weinstock G."/>
            <person name="Elsik C.G."/>
            <person name="Reese J.T."/>
            <person name="Elhaik E."/>
            <person name="Landan G."/>
            <person name="Graur D."/>
            <person name="Arensburger P."/>
            <person name="Atkinson P."/>
            <person name="Beeman R.W."/>
            <person name="Beidler J."/>
            <person name="Brown S.J."/>
            <person name="Demuth J.P."/>
            <person name="Drury D.W."/>
            <person name="Du Y.Z."/>
            <person name="Fujiwara H."/>
            <person name="Lorenzen M."/>
            <person name="Maselli V."/>
            <person name="Osanai M."/>
            <person name="Park Y."/>
            <person name="Robertson H.M."/>
            <person name="Tu Z."/>
            <person name="Wang J.J."/>
            <person name="Wang S."/>
            <person name="Richards S."/>
            <person name="Song H."/>
            <person name="Zhang L."/>
            <person name="Sodergren E."/>
            <person name="Werner D."/>
            <person name="Stanke M."/>
            <person name="Morgenstern B."/>
            <person name="Solovyev V."/>
            <person name="Kosarev P."/>
            <person name="Brown G."/>
            <person name="Chen H.C."/>
            <person name="Ermolaeva O."/>
            <person name="Hlavina W."/>
            <person name="Kapustin Y."/>
            <person name="Kiryutin B."/>
            <person name="Kitts P."/>
            <person name="Maglott D."/>
            <person name="Pruitt K."/>
            <person name="Sapojnikov V."/>
            <person name="Souvorov A."/>
            <person name="Mackey A.J."/>
            <person name="Waterhouse R.M."/>
            <person name="Wyder S."/>
            <person name="Zdobnov E.M."/>
            <person name="Zdobnov E.M."/>
            <person name="Wyder S."/>
            <person name="Kriventseva E.V."/>
            <person name="Kadowaki T."/>
            <person name="Bork P."/>
            <person name="Aranda M."/>
            <person name="Bao R."/>
            <person name="Beermann A."/>
            <person name="Berns N."/>
            <person name="Bolognesi R."/>
            <person name="Bonneton F."/>
            <person name="Bopp D."/>
            <person name="Brown S.J."/>
            <person name="Bucher G."/>
            <person name="Butts T."/>
            <person name="Chaumot A."/>
            <person name="Denell R.E."/>
            <person name="Ferrier D.E."/>
            <person name="Friedrich M."/>
            <person name="Gordon C.M."/>
            <person name="Jindra M."/>
            <person name="Klingler M."/>
            <person name="Lan Q."/>
            <person name="Lattorff H.M."/>
            <person name="Laudet V."/>
            <person name="von Levetsow C."/>
            <person name="Liu Z."/>
            <person name="Lutz R."/>
            <person name="Lynch J.A."/>
            <person name="da Fonseca R.N."/>
            <person name="Posnien N."/>
            <person name="Reuter R."/>
            <person name="Roth S."/>
            <person name="Savard J."/>
            <person name="Schinko J.B."/>
            <person name="Schmitt C."/>
            <person name="Schoppmeier M."/>
            <person name="Schroder R."/>
            <person name="Shippy T.D."/>
            <person name="Simonnet F."/>
            <person name="Marques-Souza H."/>
            <person name="Tautz D."/>
            <person name="Tomoyasu Y."/>
            <person name="Trauner J."/>
            <person name="Van der Zee M."/>
            <person name="Vervoort M."/>
            <person name="Wittkopp N."/>
            <person name="Wimmer E.A."/>
            <person name="Yang X."/>
            <person name="Jones A.K."/>
            <person name="Sattelle D.B."/>
            <person name="Ebert P.R."/>
            <person name="Nelson D."/>
            <person name="Scott J.G."/>
            <person name="Beeman R.W."/>
            <person name="Muthukrishnan S."/>
            <person name="Kramer K.J."/>
            <person name="Arakane Y."/>
            <person name="Beeman R.W."/>
            <person name="Zhu Q."/>
            <person name="Hogenkamp D."/>
            <person name="Dixit R."/>
            <person name="Oppert B."/>
            <person name="Jiang H."/>
            <person name="Zou Z."/>
            <person name="Marshall J."/>
            <person name="Elpidina E."/>
            <person name="Vinokurov K."/>
            <person name="Oppert C."/>
            <person name="Zou Z."/>
            <person name="Evans J."/>
            <person name="Lu Z."/>
            <person name="Zhao P."/>
            <person name="Sumathipala N."/>
            <person name="Altincicek B."/>
            <person name="Vilcinskas A."/>
            <person name="Williams M."/>
            <person name="Hultmark D."/>
            <person name="Hetru C."/>
            <person name="Jiang H."/>
            <person name="Grimmelikhuijzen C.J."/>
            <person name="Hauser F."/>
            <person name="Cazzamali G."/>
            <person name="Williamson M."/>
            <person name="Park Y."/>
            <person name="Li B."/>
            <person name="Tanaka Y."/>
            <person name="Predel R."/>
            <person name="Neupert S."/>
            <person name="Schachtner J."/>
            <person name="Verleyen P."/>
            <person name="Raible F."/>
            <person name="Bork P."/>
            <person name="Friedrich M."/>
            <person name="Walden K.K."/>
            <person name="Robertson H.M."/>
            <person name="Angeli S."/>
            <person name="Foret S."/>
            <person name="Bucher G."/>
            <person name="Schuetz S."/>
            <person name="Maleszka R."/>
            <person name="Wimmer E.A."/>
            <person name="Beeman R.W."/>
            <person name="Lorenzen M."/>
            <person name="Tomoyasu Y."/>
            <person name="Miller S.C."/>
            <person name="Grossmann D."/>
            <person name="Bucher G."/>
        </authorList>
    </citation>
    <scope>NUCLEOTIDE SEQUENCE [LARGE SCALE GENOMIC DNA]</scope>
    <source>
        <strain evidence="3 4">Georgia GA2</strain>
    </source>
</reference>
<dbReference type="STRING" id="7070.D6WR24"/>
<dbReference type="FunFam" id="1.10.287.2250:FF:000003">
    <property type="entry name" value="Cathepsin L"/>
    <property type="match status" value="1"/>
</dbReference>
<name>D6WR24_TRICA</name>
<dbReference type="InterPro" id="IPR038765">
    <property type="entry name" value="Papain-like_cys_pep_sf"/>
</dbReference>
<dbReference type="HOGENOM" id="CLU_181005_0_0_1"/>
<dbReference type="SUPFAM" id="SSF54001">
    <property type="entry name" value="Cysteine proteinases"/>
    <property type="match status" value="1"/>
</dbReference>
<dbReference type="InParanoid" id="D6WR24"/>
<dbReference type="SMART" id="SM00848">
    <property type="entry name" value="Inhibitor_I29"/>
    <property type="match status" value="1"/>
</dbReference>
<evidence type="ECO:0000256" key="1">
    <source>
        <dbReference type="SAM" id="SignalP"/>
    </source>
</evidence>
<sequence>MKLLLLFIVAMSAYSANCALTDAEVTQKFNEFKTKYGKTYADANEENFRKQLFAKNLEKIEEHNKKYEQGQVTYTMGVNQFSDLTPEEMRPYTHGVLRPKN</sequence>
<evidence type="ECO:0000313" key="4">
    <source>
        <dbReference type="Proteomes" id="UP000007266"/>
    </source>
</evidence>
<dbReference type="eggNOG" id="KOG1543">
    <property type="taxonomic scope" value="Eukaryota"/>
</dbReference>
<keyword evidence="1" id="KW-0732">Signal</keyword>
<dbReference type="Proteomes" id="UP000007266">
    <property type="component" value="Linkage group 7"/>
</dbReference>
<keyword evidence="4" id="KW-1185">Reference proteome</keyword>
<accession>D6WR24</accession>
<dbReference type="PhylomeDB" id="D6WR24"/>
<dbReference type="FunCoup" id="D6WR24">
    <property type="interactions" value="4"/>
</dbReference>
<protein>
    <submittedName>
        <fullName evidence="3">Cathepsin L-like Protein</fullName>
    </submittedName>
</protein>
<dbReference type="OMA" id="PLFIMCC"/>
<feature type="chain" id="PRO_5003090072" evidence="1">
    <location>
        <begin position="19"/>
        <end position="101"/>
    </location>
</feature>
<reference evidence="3 4" key="2">
    <citation type="journal article" date="2010" name="Nucleic Acids Res.">
        <title>BeetleBase in 2010: revisions to provide comprehensive genomic information for Tribolium castaneum.</title>
        <authorList>
            <person name="Kim H.S."/>
            <person name="Murphy T."/>
            <person name="Xia J."/>
            <person name="Caragea D."/>
            <person name="Park Y."/>
            <person name="Beeman R.W."/>
            <person name="Lorenzen M.D."/>
            <person name="Butcher S."/>
            <person name="Manak J.R."/>
            <person name="Brown S.J."/>
        </authorList>
    </citation>
    <scope>GENOME REANNOTATION</scope>
    <source>
        <strain evidence="3 4">Georgia GA2</strain>
    </source>
</reference>
<dbReference type="AlphaFoldDB" id="D6WR24"/>
<organism evidence="3 4">
    <name type="scientific">Tribolium castaneum</name>
    <name type="common">Red flour beetle</name>
    <dbReference type="NCBI Taxonomy" id="7070"/>
    <lineage>
        <taxon>Eukaryota</taxon>
        <taxon>Metazoa</taxon>
        <taxon>Ecdysozoa</taxon>
        <taxon>Arthropoda</taxon>
        <taxon>Hexapoda</taxon>
        <taxon>Insecta</taxon>
        <taxon>Pterygota</taxon>
        <taxon>Neoptera</taxon>
        <taxon>Endopterygota</taxon>
        <taxon>Coleoptera</taxon>
        <taxon>Polyphaga</taxon>
        <taxon>Cucujiformia</taxon>
        <taxon>Tenebrionidae</taxon>
        <taxon>Tenebrionidae incertae sedis</taxon>
        <taxon>Tribolium</taxon>
    </lineage>
</organism>
<dbReference type="Pfam" id="PF08246">
    <property type="entry name" value="Inhibitor_I29"/>
    <property type="match status" value="1"/>
</dbReference>
<dbReference type="Gene3D" id="1.10.287.2250">
    <property type="match status" value="1"/>
</dbReference>
<evidence type="ECO:0000259" key="2">
    <source>
        <dbReference type="SMART" id="SM00848"/>
    </source>
</evidence>
<dbReference type="EMBL" id="KQ971351">
    <property type="protein sequence ID" value="EFA06474.1"/>
    <property type="molecule type" value="Genomic_DNA"/>
</dbReference>
<dbReference type="InterPro" id="IPR013201">
    <property type="entry name" value="Prot_inhib_I29"/>
</dbReference>
<evidence type="ECO:0000313" key="3">
    <source>
        <dbReference type="EMBL" id="EFA06474.1"/>
    </source>
</evidence>
<feature type="domain" description="Cathepsin propeptide inhibitor" evidence="2">
    <location>
        <begin position="29"/>
        <end position="89"/>
    </location>
</feature>
<gene>
    <name evidence="3" type="primary">AUGUSTUS-3.0.2_09366</name>
    <name evidence="3" type="ORF">TcasGA2_TC009366</name>
</gene>
<feature type="signal peptide" evidence="1">
    <location>
        <begin position="1"/>
        <end position="18"/>
    </location>
</feature>